<dbReference type="AlphaFoldDB" id="A0A9C7Q0V4"/>
<protein>
    <submittedName>
        <fullName evidence="6">Uncharacterized protein</fullName>
    </submittedName>
</protein>
<evidence type="ECO:0000256" key="3">
    <source>
        <dbReference type="ARBA" id="ARBA00022478"/>
    </source>
</evidence>
<evidence type="ECO:0000256" key="4">
    <source>
        <dbReference type="ARBA" id="ARBA00023163"/>
    </source>
</evidence>
<keyword evidence="4" id="KW-0804">Transcription</keyword>
<dbReference type="GO" id="GO:0005730">
    <property type="term" value="C:nucleolus"/>
    <property type="evidence" value="ECO:0007669"/>
    <property type="project" value="UniProtKB-SubCell"/>
</dbReference>
<reference evidence="6" key="2">
    <citation type="submission" date="2022-01" db="EMBL/GenBank/DDBJ databases">
        <authorList>
            <person name="Hirooka S."/>
            <person name="Miyagishima S.Y."/>
        </authorList>
    </citation>
    <scope>NUCLEOTIDE SEQUENCE</scope>
    <source>
        <strain evidence="6">NBRC 102759</strain>
    </source>
</reference>
<comment type="similarity">
    <text evidence="2">Belongs to the eukaryotic RPA49/POLR1E RNA polymerase subunit family.</text>
</comment>
<evidence type="ECO:0000256" key="5">
    <source>
        <dbReference type="ARBA" id="ARBA00023242"/>
    </source>
</evidence>
<dbReference type="GO" id="GO:0003677">
    <property type="term" value="F:DNA binding"/>
    <property type="evidence" value="ECO:0007669"/>
    <property type="project" value="InterPro"/>
</dbReference>
<evidence type="ECO:0000313" key="7">
    <source>
        <dbReference type="Proteomes" id="UP001061958"/>
    </source>
</evidence>
<evidence type="ECO:0000313" key="6">
    <source>
        <dbReference type="EMBL" id="GJQ14196.1"/>
    </source>
</evidence>
<comment type="subcellular location">
    <subcellularLocation>
        <location evidence="1">Nucleus</location>
        <location evidence="1">Nucleolus</location>
    </subcellularLocation>
</comment>
<keyword evidence="5" id="KW-0539">Nucleus</keyword>
<proteinExistence type="inferred from homology"/>
<dbReference type="OrthoDB" id="532500at2759"/>
<dbReference type="GO" id="GO:0000428">
    <property type="term" value="C:DNA-directed RNA polymerase complex"/>
    <property type="evidence" value="ECO:0007669"/>
    <property type="project" value="UniProtKB-KW"/>
</dbReference>
<keyword evidence="3" id="KW-0240">DNA-directed RNA polymerase</keyword>
<sequence>MRIRYCLDPQTSYPTAIASVEGFRWRQHENSDFRLRDDGQGSIILADEKSGCSLPMGVKEAVSQPCFARYFIGVRRKGENTIYCIEPQQVVQLYPAIQCDKAEHAESSQSSKGELRTQLIAKFGSKGTRKRREAVLRNAVTEREVDKDEVKAVESSVSHMTTNSSLEDATLFTALPPMNKETTVLSEAYPLQAIISPREWKDMESTVGILDSLMDMDALKKNDMVDMWGVPEQLANDFFMRQGAKSQQELICCLFLKYLCKFQTFPKTMKQKQVALWGDDSGIPNVLLERFLRDFAEYDMKRRMYFRSPLYVDKLIYYSLVVWLHLVGYCGDPQHIAELLGLTVLRQLGCKVQQLRKDANTKSYQASLQVPLKLPEPKRGKQLQQR</sequence>
<evidence type="ECO:0000256" key="1">
    <source>
        <dbReference type="ARBA" id="ARBA00004604"/>
    </source>
</evidence>
<dbReference type="GO" id="GO:0006351">
    <property type="term" value="P:DNA-templated transcription"/>
    <property type="evidence" value="ECO:0007669"/>
    <property type="project" value="InterPro"/>
</dbReference>
<name>A0A9C7Q0V4_9RHOD</name>
<dbReference type="InterPro" id="IPR009668">
    <property type="entry name" value="RNA_pol-assoc_fac_A49-like"/>
</dbReference>
<dbReference type="Proteomes" id="UP001061958">
    <property type="component" value="Unassembled WGS sequence"/>
</dbReference>
<dbReference type="Pfam" id="PF06870">
    <property type="entry name" value="RNA_pol_I_A49"/>
    <property type="match status" value="1"/>
</dbReference>
<dbReference type="PANTHER" id="PTHR14440">
    <property type="entry name" value="DNA-DIRECTED RNA POLYMERASE I SUBUNIT RPA49"/>
    <property type="match status" value="1"/>
</dbReference>
<comment type="caution">
    <text evidence="6">The sequence shown here is derived from an EMBL/GenBank/DDBJ whole genome shotgun (WGS) entry which is preliminary data.</text>
</comment>
<evidence type="ECO:0000256" key="2">
    <source>
        <dbReference type="ARBA" id="ARBA00009430"/>
    </source>
</evidence>
<reference evidence="6" key="1">
    <citation type="journal article" date="2022" name="Proc. Natl. Acad. Sci. U.S.A.">
        <title>Life cycle and functional genomics of the unicellular red alga Galdieria for elucidating algal and plant evolution and industrial use.</title>
        <authorList>
            <person name="Hirooka S."/>
            <person name="Itabashi T."/>
            <person name="Ichinose T.M."/>
            <person name="Onuma R."/>
            <person name="Fujiwara T."/>
            <person name="Yamashita S."/>
            <person name="Jong L.W."/>
            <person name="Tomita R."/>
            <person name="Iwane A.H."/>
            <person name="Miyagishima S.Y."/>
        </authorList>
    </citation>
    <scope>NUCLEOTIDE SEQUENCE</scope>
    <source>
        <strain evidence="6">NBRC 102759</strain>
    </source>
</reference>
<dbReference type="EMBL" id="BQMJ01000052">
    <property type="protein sequence ID" value="GJQ14196.1"/>
    <property type="molecule type" value="Genomic_DNA"/>
</dbReference>
<keyword evidence="7" id="KW-1185">Reference proteome</keyword>
<organism evidence="6 7">
    <name type="scientific">Galdieria partita</name>
    <dbReference type="NCBI Taxonomy" id="83374"/>
    <lineage>
        <taxon>Eukaryota</taxon>
        <taxon>Rhodophyta</taxon>
        <taxon>Bangiophyceae</taxon>
        <taxon>Galdieriales</taxon>
        <taxon>Galdieriaceae</taxon>
        <taxon>Galdieria</taxon>
    </lineage>
</organism>
<gene>
    <name evidence="6" type="ORF">GpartN1_g5987.t1</name>
</gene>
<accession>A0A9C7Q0V4</accession>